<comment type="caution">
    <text evidence="2">The sequence shown here is derived from an EMBL/GenBank/DDBJ whole genome shotgun (WGS) entry which is preliminary data.</text>
</comment>
<proteinExistence type="predicted"/>
<feature type="compositionally biased region" description="Basic and acidic residues" evidence="1">
    <location>
        <begin position="282"/>
        <end position="304"/>
    </location>
</feature>
<evidence type="ECO:0000256" key="1">
    <source>
        <dbReference type="SAM" id="MobiDB-lite"/>
    </source>
</evidence>
<name>A0A927K3U8_9ACTN</name>
<sequence>MCRFASVPNDALLEAADGLYGLDLPAFTPARDELAKSLRAEDRPLSDAVKRLRKPSLAAWAVNLLVRREAEQVEQVLTVGAALREAQTNLDGDELRALTRQRRQLTAAVTTRARSLASEQGQRITPAVAEQVEGTLTAAMVDADAAAAVRTGLLVSALAATGVGELDVASALAVPEAAGFTATPVVEQPPTPPDLHVVPDPDADAKRLAAAEQELAEADAEVERARQAHTAADADVEALEARSLQTQAELEELRRRLAELEDTADEIDDELTDARAVLASAQDDRSAADSARERAAAAVDRLRG</sequence>
<gene>
    <name evidence="2" type="ORF">IE331_06030</name>
</gene>
<dbReference type="EMBL" id="JACYXZ010000001">
    <property type="protein sequence ID" value="MBD8869178.1"/>
    <property type="molecule type" value="Genomic_DNA"/>
</dbReference>
<keyword evidence="3" id="KW-1185">Reference proteome</keyword>
<accession>A0A927K3U8</accession>
<organism evidence="2 3">
    <name type="scientific">Nocardioides donggukensis</name>
    <dbReference type="NCBI Taxonomy" id="2774019"/>
    <lineage>
        <taxon>Bacteria</taxon>
        <taxon>Bacillati</taxon>
        <taxon>Actinomycetota</taxon>
        <taxon>Actinomycetes</taxon>
        <taxon>Propionibacteriales</taxon>
        <taxon>Nocardioidaceae</taxon>
        <taxon>Nocardioides</taxon>
    </lineage>
</organism>
<dbReference type="AlphaFoldDB" id="A0A927K3U8"/>
<evidence type="ECO:0000313" key="2">
    <source>
        <dbReference type="EMBL" id="MBD8869178.1"/>
    </source>
</evidence>
<feature type="region of interest" description="Disordered" evidence="1">
    <location>
        <begin position="280"/>
        <end position="304"/>
    </location>
</feature>
<evidence type="ECO:0000313" key="3">
    <source>
        <dbReference type="Proteomes" id="UP000616839"/>
    </source>
</evidence>
<reference evidence="2" key="1">
    <citation type="submission" date="2020-09" db="EMBL/GenBank/DDBJ databases">
        <title>Nocardioides sp. strain MJB4 16S ribosomal RNA gene Genome sequencing and assembly.</title>
        <authorList>
            <person name="Kim I."/>
        </authorList>
    </citation>
    <scope>NUCLEOTIDE SEQUENCE</scope>
    <source>
        <strain evidence="2">MJB4</strain>
    </source>
</reference>
<dbReference type="Proteomes" id="UP000616839">
    <property type="component" value="Unassembled WGS sequence"/>
</dbReference>
<protein>
    <submittedName>
        <fullName evidence="2">Uncharacterized protein</fullName>
    </submittedName>
</protein>